<keyword evidence="2" id="KW-1185">Reference proteome</keyword>
<gene>
    <name evidence="1" type="ORF">PSON_ATCC_30995.1.T3350004</name>
</gene>
<organism evidence="1 2">
    <name type="scientific">Paramecium sonneborni</name>
    <dbReference type="NCBI Taxonomy" id="65129"/>
    <lineage>
        <taxon>Eukaryota</taxon>
        <taxon>Sar</taxon>
        <taxon>Alveolata</taxon>
        <taxon>Ciliophora</taxon>
        <taxon>Intramacronucleata</taxon>
        <taxon>Oligohymenophorea</taxon>
        <taxon>Peniculida</taxon>
        <taxon>Parameciidae</taxon>
        <taxon>Paramecium</taxon>
    </lineage>
</organism>
<evidence type="ECO:0000313" key="2">
    <source>
        <dbReference type="Proteomes" id="UP000692954"/>
    </source>
</evidence>
<sequence>MLEELLKSVDTSFALPQLLAIEYIHKQKYGQQQLIGEGANNEGNERTGNNWSGISKCWFKIAETQIKKEGEIKSPCQILIRITHNHKEYFSDRKIQGNREYMLKYIQVIQLN</sequence>
<dbReference type="AlphaFoldDB" id="A0A8S1RWE5"/>
<accession>A0A8S1RWE5</accession>
<reference evidence="1" key="1">
    <citation type="submission" date="2021-01" db="EMBL/GenBank/DDBJ databases">
        <authorList>
            <consortium name="Genoscope - CEA"/>
            <person name="William W."/>
        </authorList>
    </citation>
    <scope>NUCLEOTIDE SEQUENCE</scope>
</reference>
<name>A0A8S1RWE5_9CILI</name>
<protein>
    <submittedName>
        <fullName evidence="1">Uncharacterized protein</fullName>
    </submittedName>
</protein>
<dbReference type="Proteomes" id="UP000692954">
    <property type="component" value="Unassembled WGS sequence"/>
</dbReference>
<dbReference type="EMBL" id="CAJJDN010000335">
    <property type="protein sequence ID" value="CAD8130824.1"/>
    <property type="molecule type" value="Genomic_DNA"/>
</dbReference>
<comment type="caution">
    <text evidence="1">The sequence shown here is derived from an EMBL/GenBank/DDBJ whole genome shotgun (WGS) entry which is preliminary data.</text>
</comment>
<proteinExistence type="predicted"/>
<evidence type="ECO:0000313" key="1">
    <source>
        <dbReference type="EMBL" id="CAD8130824.1"/>
    </source>
</evidence>